<dbReference type="GO" id="GO:0016491">
    <property type="term" value="F:oxidoreductase activity"/>
    <property type="evidence" value="ECO:0007669"/>
    <property type="project" value="UniProtKB-KW"/>
</dbReference>
<dbReference type="InterPro" id="IPR036291">
    <property type="entry name" value="NAD(P)-bd_dom_sf"/>
</dbReference>
<keyword evidence="5" id="KW-1185">Reference proteome</keyword>
<dbReference type="Gene3D" id="3.40.50.720">
    <property type="entry name" value="NAD(P)-binding Rossmann-like Domain"/>
    <property type="match status" value="1"/>
</dbReference>
<dbReference type="Pfam" id="PF00106">
    <property type="entry name" value="adh_short"/>
    <property type="match status" value="1"/>
</dbReference>
<dbReference type="CDD" id="cd05374">
    <property type="entry name" value="17beta-HSD-like_SDR_c"/>
    <property type="match status" value="1"/>
</dbReference>
<dbReference type="AlphaFoldDB" id="A0A9W9ICU6"/>
<dbReference type="PANTHER" id="PTHR43976">
    <property type="entry name" value="SHORT CHAIN DEHYDROGENASE"/>
    <property type="match status" value="1"/>
</dbReference>
<keyword evidence="2" id="KW-0560">Oxidoreductase</keyword>
<proteinExistence type="inferred from homology"/>
<dbReference type="Proteomes" id="UP001149163">
    <property type="component" value="Unassembled WGS sequence"/>
</dbReference>
<dbReference type="RefSeq" id="XP_056546921.1">
    <property type="nucleotide sequence ID" value="XM_056683315.1"/>
</dbReference>
<reference evidence="4" key="1">
    <citation type="submission" date="2022-11" db="EMBL/GenBank/DDBJ databases">
        <authorList>
            <person name="Petersen C."/>
        </authorList>
    </citation>
    <scope>NUCLEOTIDE SEQUENCE</scope>
    <source>
        <strain evidence="4">IBT 26290</strain>
    </source>
</reference>
<dbReference type="PRINTS" id="PR00080">
    <property type="entry name" value="SDRFAMILY"/>
</dbReference>
<reference evidence="4" key="2">
    <citation type="journal article" date="2023" name="IMA Fungus">
        <title>Comparative genomic study of the Penicillium genus elucidates a diverse pangenome and 15 lateral gene transfer events.</title>
        <authorList>
            <person name="Petersen C."/>
            <person name="Sorensen T."/>
            <person name="Nielsen M.R."/>
            <person name="Sondergaard T.E."/>
            <person name="Sorensen J.L."/>
            <person name="Fitzpatrick D.A."/>
            <person name="Frisvad J.C."/>
            <person name="Nielsen K.L."/>
        </authorList>
    </citation>
    <scope>NUCLEOTIDE SEQUENCE</scope>
    <source>
        <strain evidence="4">IBT 26290</strain>
    </source>
</reference>
<organism evidence="4 5">
    <name type="scientific">Penicillium canariense</name>
    <dbReference type="NCBI Taxonomy" id="189055"/>
    <lineage>
        <taxon>Eukaryota</taxon>
        <taxon>Fungi</taxon>
        <taxon>Dikarya</taxon>
        <taxon>Ascomycota</taxon>
        <taxon>Pezizomycotina</taxon>
        <taxon>Eurotiomycetes</taxon>
        <taxon>Eurotiomycetidae</taxon>
        <taxon>Eurotiales</taxon>
        <taxon>Aspergillaceae</taxon>
        <taxon>Penicillium</taxon>
    </lineage>
</organism>
<evidence type="ECO:0000256" key="1">
    <source>
        <dbReference type="ARBA" id="ARBA00006484"/>
    </source>
</evidence>
<dbReference type="InterPro" id="IPR051911">
    <property type="entry name" value="SDR_oxidoreductase"/>
</dbReference>
<comment type="similarity">
    <text evidence="1 3">Belongs to the short-chain dehydrogenases/reductases (SDR) family.</text>
</comment>
<dbReference type="GeneID" id="81422491"/>
<gene>
    <name evidence="4" type="ORF">N7482_001190</name>
</gene>
<dbReference type="SUPFAM" id="SSF51735">
    <property type="entry name" value="NAD(P)-binding Rossmann-fold domains"/>
    <property type="match status" value="1"/>
</dbReference>
<sequence length="281" mass="30339">MSPQVWLVTGTSSGFGLELVKEIVARGDQAIATARNVEQIAHLRDIGAATLQLDVTEPQEVLNRKAEAAISIYGKIDILVNNAGHTQLGILEEMSHDHWLSQFNTNVFGAVNTTRAFLPHMRSNKSGVVIFIGSLVAWDGFPALGAYCATKAAIHCASESLSKELEPIGIKTLLVEPGAFRTELLNKPASQRAVSKFEDYRPISETVVKNFDDFNGNQPGDTVKSAQRIVDIVKGENGAAGKPWPGTLPLGSDAVSAIRKKCEATLQDIEVWGEFAKSTDL</sequence>
<dbReference type="EMBL" id="JAPQKN010000001">
    <property type="protein sequence ID" value="KAJ5175313.1"/>
    <property type="molecule type" value="Genomic_DNA"/>
</dbReference>
<dbReference type="PRINTS" id="PR00081">
    <property type="entry name" value="GDHRDH"/>
</dbReference>
<name>A0A9W9ICU6_9EURO</name>
<evidence type="ECO:0000313" key="4">
    <source>
        <dbReference type="EMBL" id="KAJ5175313.1"/>
    </source>
</evidence>
<dbReference type="OrthoDB" id="1274115at2759"/>
<comment type="caution">
    <text evidence="4">The sequence shown here is derived from an EMBL/GenBank/DDBJ whole genome shotgun (WGS) entry which is preliminary data.</text>
</comment>
<accession>A0A9W9ICU6</accession>
<dbReference type="PANTHER" id="PTHR43976:SF16">
    <property type="entry name" value="SHORT-CHAIN DEHYDROGENASE_REDUCTASE FAMILY PROTEIN"/>
    <property type="match status" value="1"/>
</dbReference>
<dbReference type="InterPro" id="IPR002347">
    <property type="entry name" value="SDR_fam"/>
</dbReference>
<protein>
    <submittedName>
        <fullName evidence="4">Uncharacterized protein</fullName>
    </submittedName>
</protein>
<evidence type="ECO:0000256" key="2">
    <source>
        <dbReference type="ARBA" id="ARBA00023002"/>
    </source>
</evidence>
<evidence type="ECO:0000313" key="5">
    <source>
        <dbReference type="Proteomes" id="UP001149163"/>
    </source>
</evidence>
<evidence type="ECO:0000256" key="3">
    <source>
        <dbReference type="RuleBase" id="RU000363"/>
    </source>
</evidence>